<evidence type="ECO:0000256" key="4">
    <source>
        <dbReference type="ARBA" id="ARBA00023163"/>
    </source>
</evidence>
<keyword evidence="2" id="KW-0805">Transcription regulation</keyword>
<sequence length="174" mass="19504">MSAADSHTEQVEALYSHHHGWLRNWLRRKLGCHDQAADLAHDTFLKLLSARDILPGVHEPRAFLTTMARRLLIDRARHQQIEQAYLAELALIADDLPVAPSPEAVLMAVQALRQFADALAALPAKAGEAFILHYFHEKTQPEIAAEFGISVRMVQKYLAQALLHCHAALADERH</sequence>
<protein>
    <submittedName>
        <fullName evidence="7">RNA polymerase sigma factor</fullName>
    </submittedName>
</protein>
<evidence type="ECO:0000259" key="6">
    <source>
        <dbReference type="Pfam" id="PF08281"/>
    </source>
</evidence>
<feature type="domain" description="RNA polymerase sigma-70 region 2" evidence="5">
    <location>
        <begin position="14"/>
        <end position="80"/>
    </location>
</feature>
<dbReference type="InterPro" id="IPR039425">
    <property type="entry name" value="RNA_pol_sigma-70-like"/>
</dbReference>
<comment type="caution">
    <text evidence="7">The sequence shown here is derived from an EMBL/GenBank/DDBJ whole genome shotgun (WGS) entry which is preliminary data.</text>
</comment>
<keyword evidence="8" id="KW-1185">Reference proteome</keyword>
<feature type="domain" description="RNA polymerase sigma factor 70 region 4 type 2" evidence="6">
    <location>
        <begin position="113"/>
        <end position="165"/>
    </location>
</feature>
<dbReference type="InterPro" id="IPR007627">
    <property type="entry name" value="RNA_pol_sigma70_r2"/>
</dbReference>
<dbReference type="InterPro" id="IPR014284">
    <property type="entry name" value="RNA_pol_sigma-70_dom"/>
</dbReference>
<proteinExistence type="inferred from homology"/>
<organism evidence="7 8">
    <name type="scientific">Oxalicibacterium flavum</name>
    <dbReference type="NCBI Taxonomy" id="179467"/>
    <lineage>
        <taxon>Bacteria</taxon>
        <taxon>Pseudomonadati</taxon>
        <taxon>Pseudomonadota</taxon>
        <taxon>Betaproteobacteria</taxon>
        <taxon>Burkholderiales</taxon>
        <taxon>Oxalobacteraceae</taxon>
        <taxon>Oxalicibacterium</taxon>
    </lineage>
</organism>
<evidence type="ECO:0000313" key="8">
    <source>
        <dbReference type="Proteomes" id="UP000620266"/>
    </source>
</evidence>
<evidence type="ECO:0000256" key="3">
    <source>
        <dbReference type="ARBA" id="ARBA00023082"/>
    </source>
</evidence>
<dbReference type="RefSeq" id="WP_188394901.1">
    <property type="nucleotide sequence ID" value="NZ_BMCG01000002.1"/>
</dbReference>
<dbReference type="InterPro" id="IPR013324">
    <property type="entry name" value="RNA_pol_sigma_r3/r4-like"/>
</dbReference>
<dbReference type="EMBL" id="BMCG01000002">
    <property type="protein sequence ID" value="GGC01019.1"/>
    <property type="molecule type" value="Genomic_DNA"/>
</dbReference>
<dbReference type="CDD" id="cd06171">
    <property type="entry name" value="Sigma70_r4"/>
    <property type="match status" value="1"/>
</dbReference>
<dbReference type="PANTHER" id="PTHR43133:SF63">
    <property type="entry name" value="RNA POLYMERASE SIGMA FACTOR FECI-RELATED"/>
    <property type="match status" value="1"/>
</dbReference>
<dbReference type="AlphaFoldDB" id="A0A8J2XYR4"/>
<dbReference type="Pfam" id="PF08281">
    <property type="entry name" value="Sigma70_r4_2"/>
    <property type="match status" value="1"/>
</dbReference>
<dbReference type="InterPro" id="IPR036388">
    <property type="entry name" value="WH-like_DNA-bd_sf"/>
</dbReference>
<reference evidence="7" key="2">
    <citation type="submission" date="2020-09" db="EMBL/GenBank/DDBJ databases">
        <authorList>
            <person name="Sun Q."/>
            <person name="Sedlacek I."/>
        </authorList>
    </citation>
    <scope>NUCLEOTIDE SEQUENCE</scope>
    <source>
        <strain evidence="7">CCM 7086</strain>
    </source>
</reference>
<dbReference type="GO" id="GO:0003677">
    <property type="term" value="F:DNA binding"/>
    <property type="evidence" value="ECO:0007669"/>
    <property type="project" value="InterPro"/>
</dbReference>
<evidence type="ECO:0000256" key="2">
    <source>
        <dbReference type="ARBA" id="ARBA00023015"/>
    </source>
</evidence>
<keyword evidence="3" id="KW-0731">Sigma factor</keyword>
<evidence type="ECO:0000256" key="1">
    <source>
        <dbReference type="ARBA" id="ARBA00010641"/>
    </source>
</evidence>
<dbReference type="GO" id="GO:0006352">
    <property type="term" value="P:DNA-templated transcription initiation"/>
    <property type="evidence" value="ECO:0007669"/>
    <property type="project" value="InterPro"/>
</dbReference>
<dbReference type="Pfam" id="PF04542">
    <property type="entry name" value="Sigma70_r2"/>
    <property type="match status" value="1"/>
</dbReference>
<keyword evidence="4" id="KW-0804">Transcription</keyword>
<dbReference type="Gene3D" id="1.10.1740.10">
    <property type="match status" value="1"/>
</dbReference>
<dbReference type="Proteomes" id="UP000620266">
    <property type="component" value="Unassembled WGS sequence"/>
</dbReference>
<dbReference type="Gene3D" id="1.10.10.10">
    <property type="entry name" value="Winged helix-like DNA-binding domain superfamily/Winged helix DNA-binding domain"/>
    <property type="match status" value="1"/>
</dbReference>
<dbReference type="PANTHER" id="PTHR43133">
    <property type="entry name" value="RNA POLYMERASE ECF-TYPE SIGMA FACTO"/>
    <property type="match status" value="1"/>
</dbReference>
<dbReference type="SUPFAM" id="SSF88659">
    <property type="entry name" value="Sigma3 and sigma4 domains of RNA polymerase sigma factors"/>
    <property type="match status" value="1"/>
</dbReference>
<evidence type="ECO:0000259" key="5">
    <source>
        <dbReference type="Pfam" id="PF04542"/>
    </source>
</evidence>
<dbReference type="InterPro" id="IPR013325">
    <property type="entry name" value="RNA_pol_sigma_r2"/>
</dbReference>
<reference evidence="7" key="1">
    <citation type="journal article" date="2014" name="Int. J. Syst. Evol. Microbiol.">
        <title>Complete genome sequence of Corynebacterium casei LMG S-19264T (=DSM 44701T), isolated from a smear-ripened cheese.</title>
        <authorList>
            <consortium name="US DOE Joint Genome Institute (JGI-PGF)"/>
            <person name="Walter F."/>
            <person name="Albersmeier A."/>
            <person name="Kalinowski J."/>
            <person name="Ruckert C."/>
        </authorList>
    </citation>
    <scope>NUCLEOTIDE SEQUENCE</scope>
    <source>
        <strain evidence="7">CCM 7086</strain>
    </source>
</reference>
<dbReference type="NCBIfam" id="TIGR02937">
    <property type="entry name" value="sigma70-ECF"/>
    <property type="match status" value="1"/>
</dbReference>
<dbReference type="GO" id="GO:0016987">
    <property type="term" value="F:sigma factor activity"/>
    <property type="evidence" value="ECO:0007669"/>
    <property type="project" value="UniProtKB-KW"/>
</dbReference>
<accession>A0A8J2XYR4</accession>
<dbReference type="SUPFAM" id="SSF88946">
    <property type="entry name" value="Sigma2 domain of RNA polymerase sigma factors"/>
    <property type="match status" value="1"/>
</dbReference>
<dbReference type="InterPro" id="IPR013249">
    <property type="entry name" value="RNA_pol_sigma70_r4_t2"/>
</dbReference>
<name>A0A8J2XYR4_9BURK</name>
<evidence type="ECO:0000313" key="7">
    <source>
        <dbReference type="EMBL" id="GGC01019.1"/>
    </source>
</evidence>
<gene>
    <name evidence="7" type="ORF">GCM10007205_07850</name>
</gene>
<comment type="similarity">
    <text evidence="1">Belongs to the sigma-70 factor family. ECF subfamily.</text>
</comment>